<dbReference type="AlphaFoldDB" id="A0A0J5X1E4"/>
<accession>A0A0J5X1E4</accession>
<dbReference type="PANTHER" id="PTHR32502">
    <property type="entry name" value="N-ACETYLGALACTOSAMINE PERMEASE II COMPONENT-RELATED"/>
    <property type="match status" value="1"/>
</dbReference>
<reference evidence="2 3" key="1">
    <citation type="submission" date="2015-05" db="EMBL/GenBank/DDBJ databases">
        <title>Draft genome of Burkholderia cepacia LK29.</title>
        <authorList>
            <person name="Chan X.Y."/>
        </authorList>
    </citation>
    <scope>NUCLEOTIDE SEQUENCE [LARGE SCALE GENOMIC DNA]</scope>
    <source>
        <strain evidence="2 3">LK29</strain>
    </source>
</reference>
<evidence type="ECO:0000313" key="2">
    <source>
        <dbReference type="EMBL" id="KML56842.1"/>
    </source>
</evidence>
<dbReference type="Proteomes" id="UP000036338">
    <property type="component" value="Unassembled WGS sequence"/>
</dbReference>
<evidence type="ECO:0000313" key="3">
    <source>
        <dbReference type="Proteomes" id="UP000036338"/>
    </source>
</evidence>
<protein>
    <submittedName>
        <fullName evidence="2">Tagatose-bisphosphate aldolase</fullName>
    </submittedName>
</protein>
<dbReference type="GO" id="GO:0005975">
    <property type="term" value="P:carbohydrate metabolic process"/>
    <property type="evidence" value="ECO:0007669"/>
    <property type="project" value="InterPro"/>
</dbReference>
<comment type="pathway">
    <text evidence="1">Carbohydrate metabolism.</text>
</comment>
<dbReference type="Gene3D" id="1.10.400.20">
    <property type="entry name" value="putative tagatose 6-phosphate kinase domain like"/>
    <property type="match status" value="1"/>
</dbReference>
<dbReference type="InterPro" id="IPR050303">
    <property type="entry name" value="GatZ_KbaZ_carbometab"/>
</dbReference>
<dbReference type="PATRIC" id="fig|292.27.peg.3069"/>
<evidence type="ECO:0000256" key="1">
    <source>
        <dbReference type="ARBA" id="ARBA00005007"/>
    </source>
</evidence>
<comment type="caution">
    <text evidence="2">The sequence shown here is derived from an EMBL/GenBank/DDBJ whole genome shotgun (WGS) entry which is preliminary data.</text>
</comment>
<dbReference type="GO" id="GO:0005886">
    <property type="term" value="C:plasma membrane"/>
    <property type="evidence" value="ECO:0007669"/>
    <property type="project" value="TreeGrafter"/>
</dbReference>
<dbReference type="NCBIfam" id="TIGR02810">
    <property type="entry name" value="agaZ_gatZ"/>
    <property type="match status" value="1"/>
</dbReference>
<dbReference type="RefSeq" id="WP_048246527.1">
    <property type="nucleotide sequence ID" value="NZ_LDWR01000025.1"/>
</dbReference>
<dbReference type="InterPro" id="IPR012062">
    <property type="entry name" value="GatZ/KbaZ-like"/>
</dbReference>
<dbReference type="PANTHER" id="PTHR32502:SF2">
    <property type="entry name" value="D-TAGATOSE-1,6-BISPHOSPHATE ALDOLASE SUBUNIT KBAZ"/>
    <property type="match status" value="1"/>
</dbReference>
<dbReference type="Pfam" id="PF08013">
    <property type="entry name" value="GatZ_KbaZ-like"/>
    <property type="match status" value="1"/>
</dbReference>
<dbReference type="Gene3D" id="3.20.20.70">
    <property type="entry name" value="Aldolase class I"/>
    <property type="match status" value="1"/>
</dbReference>
<dbReference type="PIRSF" id="PIRSF009264">
    <property type="entry name" value="TagBP_ald_AgaZ"/>
    <property type="match status" value="1"/>
</dbReference>
<name>A0A0J5X1E4_BURCE</name>
<dbReference type="SUPFAM" id="SSF51569">
    <property type="entry name" value="Aldolase"/>
    <property type="match status" value="1"/>
</dbReference>
<sequence>MNYLLDLVRRHKQSPRHASRGGPAIGIPSVCSAHPVAIAAALRECAALDRPALIEATCNQVNQDGGYTGMTPHDFRRYVFDIARRERVSPDAILLGGDHLGPNAWRRLPAAHAMDKAETMVAQYVAAGFRKLHLDCSMSCADDPSPLPEAEIAARAVRLCRAAEHAWAAGSPRGEPPVYVIGTEVPVPGGAHETLDALAVTTPDAAGATLALHRDAFARAGLDDAWSRVIAMVVQPGVEFDHHQVIDYDAGKARALSAFIEREPALVFEAHSTDYQTPDNLTQLARDHFAILKVGPGVTFAMRETLWALAAIEREWLGRDDGFIATVLGVMRDEPAHWRDYYAAGAQLDLDLTYSLSDRIRYYWTHPAVQRACADLLARLDASPPPLTLISQHLPRQYEAVREGRLDLRAGALLQDGTAAAVRPYLHACAA</sequence>
<proteinExistence type="predicted"/>
<dbReference type="GO" id="GO:0009401">
    <property type="term" value="P:phosphoenolpyruvate-dependent sugar phosphotransferase system"/>
    <property type="evidence" value="ECO:0007669"/>
    <property type="project" value="TreeGrafter"/>
</dbReference>
<organism evidence="2 3">
    <name type="scientific">Burkholderia cepacia</name>
    <name type="common">Pseudomonas cepacia</name>
    <dbReference type="NCBI Taxonomy" id="292"/>
    <lineage>
        <taxon>Bacteria</taxon>
        <taxon>Pseudomonadati</taxon>
        <taxon>Pseudomonadota</taxon>
        <taxon>Betaproteobacteria</taxon>
        <taxon>Burkholderiales</taxon>
        <taxon>Burkholderiaceae</taxon>
        <taxon>Burkholderia</taxon>
        <taxon>Burkholderia cepacia complex</taxon>
    </lineage>
</organism>
<gene>
    <name evidence="2" type="ORF">VL15_15580</name>
</gene>
<dbReference type="InterPro" id="IPR013785">
    <property type="entry name" value="Aldolase_TIM"/>
</dbReference>
<dbReference type="EMBL" id="LDWR01000025">
    <property type="protein sequence ID" value="KML56842.1"/>
    <property type="molecule type" value="Genomic_DNA"/>
</dbReference>